<organism evidence="1 2">
    <name type="scientific">Gluconacetobacter diazotrophicus</name>
    <name type="common">Acetobacter diazotrophicus</name>
    <dbReference type="NCBI Taxonomy" id="33996"/>
    <lineage>
        <taxon>Bacteria</taxon>
        <taxon>Pseudomonadati</taxon>
        <taxon>Pseudomonadota</taxon>
        <taxon>Alphaproteobacteria</taxon>
        <taxon>Acetobacterales</taxon>
        <taxon>Acetobacteraceae</taxon>
        <taxon>Gluconacetobacter</taxon>
    </lineage>
</organism>
<dbReference type="Proteomes" id="UP000550787">
    <property type="component" value="Unassembled WGS sequence"/>
</dbReference>
<sequence length="101" mass="11176">MDATPFTVIAEFATTPESHDKFLKICAYDAARSVTDEPGCHRFDALLPDGEPNTVILYEVYTDRAAFDTHLTTPHYKVFADGVAELGVEIVKVRMLTTQPA</sequence>
<dbReference type="OMA" id="AYEAHTR"/>
<dbReference type="InterPro" id="IPR050744">
    <property type="entry name" value="AI-2_Isomerase_LsrG"/>
</dbReference>
<name>A0A7W4FBI9_GLUDI</name>
<dbReference type="PANTHER" id="PTHR33336:SF1">
    <property type="entry name" value="(4S)-4-HYDROXY-5-PHOSPHONOOXYPENTANE-2,3-DIONE ISOMERASE"/>
    <property type="match status" value="1"/>
</dbReference>
<evidence type="ECO:0000313" key="2">
    <source>
        <dbReference type="Proteomes" id="UP000550787"/>
    </source>
</evidence>
<dbReference type="AlphaFoldDB" id="A0A7W4FBI9"/>
<comment type="caution">
    <text evidence="1">The sequence shown here is derived from an EMBL/GenBank/DDBJ whole genome shotgun (WGS) entry which is preliminary data.</text>
</comment>
<keyword evidence="1" id="KW-0503">Monooxygenase</keyword>
<gene>
    <name evidence="1" type="ORF">HLH33_00110</name>
</gene>
<dbReference type="SUPFAM" id="SSF54909">
    <property type="entry name" value="Dimeric alpha+beta barrel"/>
    <property type="match status" value="1"/>
</dbReference>
<dbReference type="GO" id="GO:0004497">
    <property type="term" value="F:monooxygenase activity"/>
    <property type="evidence" value="ECO:0007669"/>
    <property type="project" value="UniProtKB-KW"/>
</dbReference>
<dbReference type="PANTHER" id="PTHR33336">
    <property type="entry name" value="QUINOL MONOOXYGENASE YGIN-RELATED"/>
    <property type="match status" value="1"/>
</dbReference>
<dbReference type="EMBL" id="JABEQG010000001">
    <property type="protein sequence ID" value="MBB2154725.1"/>
    <property type="molecule type" value="Genomic_DNA"/>
</dbReference>
<protein>
    <submittedName>
        <fullName evidence="1">Antibiotic biosynthesis monooxygenase</fullName>
    </submittedName>
</protein>
<dbReference type="InterPro" id="IPR011008">
    <property type="entry name" value="Dimeric_a/b-barrel"/>
</dbReference>
<reference evidence="1 2" key="1">
    <citation type="submission" date="2020-04" db="EMBL/GenBank/DDBJ databases">
        <title>Description of novel Gluconacetobacter.</title>
        <authorList>
            <person name="Sombolestani A."/>
        </authorList>
    </citation>
    <scope>NUCLEOTIDE SEQUENCE [LARGE SCALE GENOMIC DNA]</scope>
    <source>
        <strain evidence="1 2">LMG 7603</strain>
    </source>
</reference>
<dbReference type="Gene3D" id="3.30.70.100">
    <property type="match status" value="1"/>
</dbReference>
<dbReference type="GO" id="GO:0005829">
    <property type="term" value="C:cytosol"/>
    <property type="evidence" value="ECO:0007669"/>
    <property type="project" value="TreeGrafter"/>
</dbReference>
<dbReference type="PROSITE" id="PS51725">
    <property type="entry name" value="ABM"/>
    <property type="match status" value="1"/>
</dbReference>
<keyword evidence="1" id="KW-0560">Oxidoreductase</keyword>
<proteinExistence type="predicted"/>
<dbReference type="RefSeq" id="WP_012226209.1">
    <property type="nucleotide sequence ID" value="NZ_JABEQG010000001.1"/>
</dbReference>
<evidence type="ECO:0000313" key="1">
    <source>
        <dbReference type="EMBL" id="MBB2154725.1"/>
    </source>
</evidence>
<dbReference type="Pfam" id="PF03992">
    <property type="entry name" value="ABM"/>
    <property type="match status" value="1"/>
</dbReference>
<accession>A0A7W4FBI9</accession>
<dbReference type="InterPro" id="IPR007138">
    <property type="entry name" value="ABM_dom"/>
</dbReference>